<protein>
    <submittedName>
        <fullName evidence="4">1-acyl-sn-glycerol-3-phosphate acyltransferase</fullName>
    </submittedName>
</protein>
<keyword evidence="1" id="KW-0808">Transferase</keyword>
<evidence type="ECO:0000259" key="3">
    <source>
        <dbReference type="SMART" id="SM00563"/>
    </source>
</evidence>
<reference evidence="4" key="1">
    <citation type="submission" date="2020-12" db="EMBL/GenBank/DDBJ databases">
        <title>Prauserella sp. ASG 168, a novel actinomycete isolated from cave rock.</title>
        <authorList>
            <person name="Suriyachadkun C."/>
        </authorList>
    </citation>
    <scope>NUCLEOTIDE SEQUENCE</scope>
    <source>
        <strain evidence="4">ASG 168</strain>
    </source>
</reference>
<dbReference type="EMBL" id="JAENJH010000004">
    <property type="protein sequence ID" value="MBK1786264.1"/>
    <property type="molecule type" value="Genomic_DNA"/>
</dbReference>
<dbReference type="AlphaFoldDB" id="A0A934V621"/>
<evidence type="ECO:0000313" key="5">
    <source>
        <dbReference type="Proteomes" id="UP000635245"/>
    </source>
</evidence>
<dbReference type="GO" id="GO:0006654">
    <property type="term" value="P:phosphatidic acid biosynthetic process"/>
    <property type="evidence" value="ECO:0007669"/>
    <property type="project" value="TreeGrafter"/>
</dbReference>
<keyword evidence="2 4" id="KW-0012">Acyltransferase</keyword>
<dbReference type="InterPro" id="IPR002123">
    <property type="entry name" value="Plipid/glycerol_acylTrfase"/>
</dbReference>
<gene>
    <name evidence="4" type="ORF">JHE00_18190</name>
</gene>
<dbReference type="PANTHER" id="PTHR10434:SF55">
    <property type="entry name" value="POSSIBLE ACYLTRANSFERASE"/>
    <property type="match status" value="1"/>
</dbReference>
<accession>A0A934V621</accession>
<organism evidence="4 5">
    <name type="scientific">Prauserella cavernicola</name>
    <dbReference type="NCBI Taxonomy" id="2800127"/>
    <lineage>
        <taxon>Bacteria</taxon>
        <taxon>Bacillati</taxon>
        <taxon>Actinomycetota</taxon>
        <taxon>Actinomycetes</taxon>
        <taxon>Pseudonocardiales</taxon>
        <taxon>Pseudonocardiaceae</taxon>
        <taxon>Prauserella</taxon>
    </lineage>
</organism>
<keyword evidence="5" id="KW-1185">Reference proteome</keyword>
<feature type="domain" description="Phospholipid/glycerol acyltransferase" evidence="3">
    <location>
        <begin position="26"/>
        <end position="144"/>
    </location>
</feature>
<dbReference type="PANTHER" id="PTHR10434">
    <property type="entry name" value="1-ACYL-SN-GLYCEROL-3-PHOSPHATE ACYLTRANSFERASE"/>
    <property type="match status" value="1"/>
</dbReference>
<comment type="caution">
    <text evidence="4">The sequence shown here is derived from an EMBL/GenBank/DDBJ whole genome shotgun (WGS) entry which is preliminary data.</text>
</comment>
<dbReference type="Pfam" id="PF01553">
    <property type="entry name" value="Acyltransferase"/>
    <property type="match status" value="1"/>
</dbReference>
<dbReference type="SMART" id="SM00563">
    <property type="entry name" value="PlsC"/>
    <property type="match status" value="1"/>
</dbReference>
<proteinExistence type="predicted"/>
<dbReference type="Proteomes" id="UP000635245">
    <property type="component" value="Unassembled WGS sequence"/>
</dbReference>
<dbReference type="GO" id="GO:0003841">
    <property type="term" value="F:1-acylglycerol-3-phosphate O-acyltransferase activity"/>
    <property type="evidence" value="ECO:0007669"/>
    <property type="project" value="TreeGrafter"/>
</dbReference>
<evidence type="ECO:0000256" key="2">
    <source>
        <dbReference type="ARBA" id="ARBA00023315"/>
    </source>
</evidence>
<dbReference type="CDD" id="cd07989">
    <property type="entry name" value="LPLAT_AGPAT-like"/>
    <property type="match status" value="1"/>
</dbReference>
<sequence>MLAPFLALGTRYRVTGAHHIPREGGVLVASNHLSYADPVMITAACLMGGRVPRFFAKSGLWKVPVVRNVMTSGRHIAVNRGKASALESFRDTVSAVREGDCVVVFPEGTFSDRDDEWPMKAKTGLARVALTTGAPVVPLACWGSHHVLPVGARLPRVFPRRRVELLAGPPVDLSDLVSERPTATQQREATQRIMAAVTSLLAEVRGEDPPPDLVKA</sequence>
<dbReference type="SUPFAM" id="SSF69593">
    <property type="entry name" value="Glycerol-3-phosphate (1)-acyltransferase"/>
    <property type="match status" value="1"/>
</dbReference>
<name>A0A934V621_9PSEU</name>
<evidence type="ECO:0000313" key="4">
    <source>
        <dbReference type="EMBL" id="MBK1786264.1"/>
    </source>
</evidence>
<dbReference type="GO" id="GO:0005886">
    <property type="term" value="C:plasma membrane"/>
    <property type="evidence" value="ECO:0007669"/>
    <property type="project" value="TreeGrafter"/>
</dbReference>
<evidence type="ECO:0000256" key="1">
    <source>
        <dbReference type="ARBA" id="ARBA00022679"/>
    </source>
</evidence>